<keyword evidence="9 10" id="KW-0472">Membrane</keyword>
<evidence type="ECO:0000256" key="2">
    <source>
        <dbReference type="ARBA" id="ARBA00004141"/>
    </source>
</evidence>
<protein>
    <recommendedName>
        <fullName evidence="10">RHOMBOID-like protein</fullName>
        <ecNumber evidence="10">3.4.21.105</ecNumber>
    </recommendedName>
</protein>
<evidence type="ECO:0000313" key="14">
    <source>
        <dbReference type="Proteomes" id="UP000315295"/>
    </source>
</evidence>
<dbReference type="InterPro" id="IPR035952">
    <property type="entry name" value="Rhomboid-like_sf"/>
</dbReference>
<evidence type="ECO:0000256" key="3">
    <source>
        <dbReference type="ARBA" id="ARBA00009045"/>
    </source>
</evidence>
<evidence type="ECO:0000256" key="7">
    <source>
        <dbReference type="ARBA" id="ARBA00022825"/>
    </source>
</evidence>
<keyword evidence="8 10" id="KW-1133">Transmembrane helix</keyword>
<dbReference type="PANTHER" id="PTHR22936:SF87">
    <property type="entry name" value="RHOMBOID-LIKE PROTEIN 5"/>
    <property type="match status" value="1"/>
</dbReference>
<feature type="transmembrane region" description="Helical" evidence="10">
    <location>
        <begin position="235"/>
        <end position="252"/>
    </location>
</feature>
<dbReference type="STRING" id="106549.A0A540ME44"/>
<dbReference type="Proteomes" id="UP000315295">
    <property type="component" value="Unassembled WGS sequence"/>
</dbReference>
<dbReference type="Gene3D" id="1.20.1540.10">
    <property type="entry name" value="Rhomboid-like"/>
    <property type="match status" value="1"/>
</dbReference>
<dbReference type="FunFam" id="1.20.1540.10:FF:000019">
    <property type="entry name" value="RHOMBOID-like protein"/>
    <property type="match status" value="1"/>
</dbReference>
<proteinExistence type="inferred from homology"/>
<evidence type="ECO:0000313" key="13">
    <source>
        <dbReference type="EMBL" id="TQD96975.1"/>
    </source>
</evidence>
<dbReference type="InterPro" id="IPR002610">
    <property type="entry name" value="Peptidase_S54_rhomboid-like"/>
</dbReference>
<dbReference type="GO" id="GO:0016020">
    <property type="term" value="C:membrane"/>
    <property type="evidence" value="ECO:0007669"/>
    <property type="project" value="UniProtKB-SubCell"/>
</dbReference>
<evidence type="ECO:0000256" key="9">
    <source>
        <dbReference type="ARBA" id="ARBA00023136"/>
    </source>
</evidence>
<gene>
    <name evidence="13" type="ORF">C1H46_017455</name>
</gene>
<dbReference type="Pfam" id="PF01694">
    <property type="entry name" value="Rhomboid"/>
    <property type="match status" value="1"/>
</dbReference>
<dbReference type="GO" id="GO:0006508">
    <property type="term" value="P:proteolysis"/>
    <property type="evidence" value="ECO:0007669"/>
    <property type="project" value="UniProtKB-KW"/>
</dbReference>
<evidence type="ECO:0000256" key="5">
    <source>
        <dbReference type="ARBA" id="ARBA00022692"/>
    </source>
</evidence>
<keyword evidence="4 10" id="KW-0645">Protease</keyword>
<dbReference type="EC" id="3.4.21.105" evidence="10"/>
<name>A0A540ME44_MALBA</name>
<comment type="caution">
    <text evidence="13">The sequence shown here is derived from an EMBL/GenBank/DDBJ whole genome shotgun (WGS) entry which is preliminary data.</text>
</comment>
<reference evidence="13 14" key="1">
    <citation type="journal article" date="2019" name="G3 (Bethesda)">
        <title>Sequencing of a Wild Apple (Malus baccata) Genome Unravels the Differences Between Cultivated and Wild Apple Species Regarding Disease Resistance and Cold Tolerance.</title>
        <authorList>
            <person name="Chen X."/>
        </authorList>
    </citation>
    <scope>NUCLEOTIDE SEQUENCE [LARGE SCALE GENOMIC DNA]</scope>
    <source>
        <strain evidence="14">cv. Shandingzi</strain>
        <tissue evidence="13">Leaves</tissue>
    </source>
</reference>
<keyword evidence="6 10" id="KW-0378">Hydrolase</keyword>
<dbReference type="AlphaFoldDB" id="A0A540ME44"/>
<evidence type="ECO:0000256" key="10">
    <source>
        <dbReference type="RuleBase" id="RU362115"/>
    </source>
</evidence>
<keyword evidence="7 10" id="KW-0720">Serine protease</keyword>
<keyword evidence="14" id="KW-1185">Reference proteome</keyword>
<dbReference type="SUPFAM" id="SSF144091">
    <property type="entry name" value="Rhomboid-like"/>
    <property type="match status" value="1"/>
</dbReference>
<sequence length="312" mass="34728">MGERPPSSEDMEKGREKRQKSRHSMPPPHLCPPPPKPWVPWLMPIVFVVNVAMFVYTMYVNDCPTTGEKCLFPFLKRFSFQPFRENPLLGPAALTLKKLGALELQLVVEGGEGWRLLSCMWLHAGVVHLLFNMLSLLFIGIRLEQEFGFIRIGFLYLLAGIGGSLGSTLHRLRTASPTISVGASGALFGLLGAMLSELLINWTIYVNKCTALLILMVVIAVNMAVGFIPKVDSSAHIGGFLAGFFLGFVILVRPQYGYISSRHLPSTYEGRRKSRHKFYQYVLGITAFVFLVLGYTYGFGKLYGPPALKNLP</sequence>
<evidence type="ECO:0000256" key="6">
    <source>
        <dbReference type="ARBA" id="ARBA00022801"/>
    </source>
</evidence>
<comment type="caution">
    <text evidence="10">Lacks conserved residue(s) required for the propagation of feature annotation.</text>
</comment>
<evidence type="ECO:0000256" key="1">
    <source>
        <dbReference type="ARBA" id="ARBA00000156"/>
    </source>
</evidence>
<feature type="compositionally biased region" description="Basic and acidic residues" evidence="11">
    <location>
        <begin position="1"/>
        <end position="15"/>
    </location>
</feature>
<evidence type="ECO:0000256" key="8">
    <source>
        <dbReference type="ARBA" id="ARBA00022989"/>
    </source>
</evidence>
<accession>A0A540ME44</accession>
<evidence type="ECO:0000256" key="4">
    <source>
        <dbReference type="ARBA" id="ARBA00022670"/>
    </source>
</evidence>
<organism evidence="13 14">
    <name type="scientific">Malus baccata</name>
    <name type="common">Siberian crab apple</name>
    <name type="synonym">Pyrus baccata</name>
    <dbReference type="NCBI Taxonomy" id="106549"/>
    <lineage>
        <taxon>Eukaryota</taxon>
        <taxon>Viridiplantae</taxon>
        <taxon>Streptophyta</taxon>
        <taxon>Embryophyta</taxon>
        <taxon>Tracheophyta</taxon>
        <taxon>Spermatophyta</taxon>
        <taxon>Magnoliopsida</taxon>
        <taxon>eudicotyledons</taxon>
        <taxon>Gunneridae</taxon>
        <taxon>Pentapetalae</taxon>
        <taxon>rosids</taxon>
        <taxon>fabids</taxon>
        <taxon>Rosales</taxon>
        <taxon>Rosaceae</taxon>
        <taxon>Amygdaloideae</taxon>
        <taxon>Maleae</taxon>
        <taxon>Malus</taxon>
    </lineage>
</organism>
<evidence type="ECO:0000256" key="11">
    <source>
        <dbReference type="SAM" id="MobiDB-lite"/>
    </source>
</evidence>
<comment type="similarity">
    <text evidence="3 10">Belongs to the peptidase S54 family.</text>
</comment>
<keyword evidence="5 10" id="KW-0812">Transmembrane</keyword>
<feature type="transmembrane region" description="Helical" evidence="10">
    <location>
        <begin position="278"/>
        <end position="298"/>
    </location>
</feature>
<dbReference type="InterPro" id="IPR022764">
    <property type="entry name" value="Peptidase_S54_rhomboid_dom"/>
</dbReference>
<feature type="region of interest" description="Disordered" evidence="11">
    <location>
        <begin position="1"/>
        <end position="29"/>
    </location>
</feature>
<dbReference type="GO" id="GO:0005794">
    <property type="term" value="C:Golgi apparatus"/>
    <property type="evidence" value="ECO:0007669"/>
    <property type="project" value="UniProtKB-ARBA"/>
</dbReference>
<dbReference type="EMBL" id="VIEB01000282">
    <property type="protein sequence ID" value="TQD96975.1"/>
    <property type="molecule type" value="Genomic_DNA"/>
</dbReference>
<feature type="transmembrane region" description="Helical" evidence="10">
    <location>
        <begin position="38"/>
        <end position="59"/>
    </location>
</feature>
<comment type="subcellular location">
    <subcellularLocation>
        <location evidence="2 10">Membrane</location>
        <topology evidence="2 10">Multi-pass membrane protein</topology>
    </subcellularLocation>
</comment>
<evidence type="ECO:0000259" key="12">
    <source>
        <dbReference type="Pfam" id="PF01694"/>
    </source>
</evidence>
<dbReference type="GO" id="GO:0004252">
    <property type="term" value="F:serine-type endopeptidase activity"/>
    <property type="evidence" value="ECO:0007669"/>
    <property type="project" value="InterPro"/>
</dbReference>
<comment type="catalytic activity">
    <reaction evidence="1 10">
        <text>Cleaves type-1 transmembrane domains using a catalytic dyad composed of serine and histidine that are contributed by different transmembrane domains.</text>
        <dbReference type="EC" id="3.4.21.105"/>
    </reaction>
</comment>
<feature type="transmembrane region" description="Helical" evidence="10">
    <location>
        <begin position="212"/>
        <end position="229"/>
    </location>
</feature>
<feature type="transmembrane region" description="Helical" evidence="10">
    <location>
        <begin position="179"/>
        <end position="200"/>
    </location>
</feature>
<feature type="domain" description="Peptidase S54 rhomboid" evidence="12">
    <location>
        <begin position="111"/>
        <end position="251"/>
    </location>
</feature>
<dbReference type="PANTHER" id="PTHR22936">
    <property type="entry name" value="RHOMBOID-RELATED"/>
    <property type="match status" value="1"/>
</dbReference>
<feature type="transmembrane region" description="Helical" evidence="10">
    <location>
        <begin position="148"/>
        <end position="167"/>
    </location>
</feature>
<comment type="function">
    <text evidence="10">Serine protease involved in intramembrane proteolysis.</text>
</comment>